<dbReference type="Proteomes" id="UP000475325">
    <property type="component" value="Unassembled WGS sequence"/>
</dbReference>
<evidence type="ECO:0000313" key="2">
    <source>
        <dbReference type="Proteomes" id="UP000475325"/>
    </source>
</evidence>
<evidence type="ECO:0000313" key="1">
    <source>
        <dbReference type="EMBL" id="KAF3096198.1"/>
    </source>
</evidence>
<organism evidence="1 2">
    <name type="scientific">Orbilia oligospora</name>
    <name type="common">Nematode-trapping fungus</name>
    <name type="synonym">Arthrobotrys oligospora</name>
    <dbReference type="NCBI Taxonomy" id="2813651"/>
    <lineage>
        <taxon>Eukaryota</taxon>
        <taxon>Fungi</taxon>
        <taxon>Dikarya</taxon>
        <taxon>Ascomycota</taxon>
        <taxon>Pezizomycotina</taxon>
        <taxon>Orbiliomycetes</taxon>
        <taxon>Orbiliales</taxon>
        <taxon>Orbiliaceae</taxon>
        <taxon>Orbilia</taxon>
    </lineage>
</organism>
<comment type="caution">
    <text evidence="1">The sequence shown here is derived from an EMBL/GenBank/DDBJ whole genome shotgun (WGS) entry which is preliminary data.</text>
</comment>
<accession>A0A7C8JDT5</accession>
<proteinExistence type="predicted"/>
<dbReference type="EMBL" id="WIQW01000038">
    <property type="protein sequence ID" value="KAF3096198.1"/>
    <property type="molecule type" value="Genomic_DNA"/>
</dbReference>
<reference evidence="1 2" key="1">
    <citation type="submission" date="2019-06" db="EMBL/GenBank/DDBJ databases">
        <authorList>
            <person name="Palmer J.M."/>
        </authorList>
    </citation>
    <scope>NUCLEOTIDE SEQUENCE [LARGE SCALE GENOMIC DNA]</scope>
    <source>
        <strain evidence="1 2">TWF102</strain>
    </source>
</reference>
<gene>
    <name evidence="1" type="ORF">TWF102_006816</name>
</gene>
<dbReference type="AlphaFoldDB" id="A0A7C8JDT5"/>
<sequence>MSQWSVIRIFKLPLPMVSDDGLTEMPVARRLNQLRRYAFKHQTLFLRLEEITYQVRAALYAEKWRPRNAELQLYSENWPWKIPPFSMVDEIMKNCEKLQATYAPSRAEEPHFNPVAVELTSQSSTRRVLGLSQPNEPIRKSRSADLGLNGFCILLTCQPIGYES</sequence>
<name>A0A7C8JDT5_ORBOL</name>
<protein>
    <submittedName>
        <fullName evidence="1">Uncharacterized protein</fullName>
    </submittedName>
</protein>